<dbReference type="EMBL" id="LRDB01000009">
    <property type="protein sequence ID" value="KYG79629.1"/>
    <property type="molecule type" value="Genomic_DNA"/>
</dbReference>
<name>A0A150XLK7_9BACT</name>
<dbReference type="Gene3D" id="3.40.30.10">
    <property type="entry name" value="Glutaredoxin"/>
    <property type="match status" value="1"/>
</dbReference>
<protein>
    <recommendedName>
        <fullName evidence="3">Thioredoxin domain-containing protein</fullName>
    </recommendedName>
</protein>
<sequence>MNLINSRNKLLSISLLLIVALTIFYAYRMSRINKLIALQDEIIELDFMKETQLQTKLASLEKIIQEGLYARGNRVNDFELIHLNNEKLKNNFLSKLVNNKSLLFFFSRNTCNSCIEEEMANISQIKENMNPLDIIVVTDYSNEREFRVFTSNYDLNINFVNLLNKDDAYSFFGSSPIVIVVDNGLMMLDYFKPLSGDIFTKEYYRTLVVKHFKNP</sequence>
<organism evidence="1 2">
    <name type="scientific">Roseivirga echinicomitans</name>
    <dbReference type="NCBI Taxonomy" id="296218"/>
    <lineage>
        <taxon>Bacteria</taxon>
        <taxon>Pseudomonadati</taxon>
        <taxon>Bacteroidota</taxon>
        <taxon>Cytophagia</taxon>
        <taxon>Cytophagales</taxon>
        <taxon>Roseivirgaceae</taxon>
        <taxon>Roseivirga</taxon>
    </lineage>
</organism>
<evidence type="ECO:0000313" key="1">
    <source>
        <dbReference type="EMBL" id="KYG79629.1"/>
    </source>
</evidence>
<evidence type="ECO:0008006" key="3">
    <source>
        <dbReference type="Google" id="ProtNLM"/>
    </source>
</evidence>
<accession>A0A150XLK7</accession>
<dbReference type="Proteomes" id="UP000075615">
    <property type="component" value="Unassembled WGS sequence"/>
</dbReference>
<evidence type="ECO:0000313" key="2">
    <source>
        <dbReference type="Proteomes" id="UP000075615"/>
    </source>
</evidence>
<comment type="caution">
    <text evidence="1">The sequence shown here is derived from an EMBL/GenBank/DDBJ whole genome shotgun (WGS) entry which is preliminary data.</text>
</comment>
<dbReference type="STRING" id="296218.AWN68_17645"/>
<dbReference type="InterPro" id="IPR036249">
    <property type="entry name" value="Thioredoxin-like_sf"/>
</dbReference>
<dbReference type="AlphaFoldDB" id="A0A150XLK7"/>
<reference evidence="1 2" key="1">
    <citation type="submission" date="2016-01" db="EMBL/GenBank/DDBJ databases">
        <title>Genome sequencing of Roseivirga echinicomitans KMM 6058.</title>
        <authorList>
            <person name="Selvaratnam C."/>
            <person name="Thevarajoo S."/>
            <person name="Goh K.M."/>
            <person name="Ee R."/>
            <person name="Chan K.-G."/>
            <person name="Chong C.S."/>
        </authorList>
    </citation>
    <scope>NUCLEOTIDE SEQUENCE [LARGE SCALE GENOMIC DNA]</scope>
    <source>
        <strain evidence="1 2">KMM 6058</strain>
    </source>
</reference>
<gene>
    <name evidence="1" type="ORF">AWN68_17645</name>
</gene>
<keyword evidence="2" id="KW-1185">Reference proteome</keyword>
<dbReference type="SUPFAM" id="SSF52833">
    <property type="entry name" value="Thioredoxin-like"/>
    <property type="match status" value="1"/>
</dbReference>
<proteinExistence type="predicted"/>